<proteinExistence type="predicted"/>
<dbReference type="EMBL" id="CP036272">
    <property type="protein sequence ID" value="QDT60270.1"/>
    <property type="molecule type" value="Genomic_DNA"/>
</dbReference>
<evidence type="ECO:0000313" key="3">
    <source>
        <dbReference type="Proteomes" id="UP000315003"/>
    </source>
</evidence>
<name>A0A517SVX5_9BACT</name>
<feature type="region of interest" description="Disordered" evidence="1">
    <location>
        <begin position="77"/>
        <end position="99"/>
    </location>
</feature>
<keyword evidence="3" id="KW-1185">Reference proteome</keyword>
<feature type="compositionally biased region" description="Polar residues" evidence="1">
    <location>
        <begin position="85"/>
        <end position="99"/>
    </location>
</feature>
<reference evidence="2 3" key="1">
    <citation type="submission" date="2019-02" db="EMBL/GenBank/DDBJ databases">
        <title>Deep-cultivation of Planctomycetes and their phenomic and genomic characterization uncovers novel biology.</title>
        <authorList>
            <person name="Wiegand S."/>
            <person name="Jogler M."/>
            <person name="Boedeker C."/>
            <person name="Pinto D."/>
            <person name="Vollmers J."/>
            <person name="Rivas-Marin E."/>
            <person name="Kohn T."/>
            <person name="Peeters S.H."/>
            <person name="Heuer A."/>
            <person name="Rast P."/>
            <person name="Oberbeckmann S."/>
            <person name="Bunk B."/>
            <person name="Jeske O."/>
            <person name="Meyerdierks A."/>
            <person name="Storesund J.E."/>
            <person name="Kallscheuer N."/>
            <person name="Luecker S."/>
            <person name="Lage O.M."/>
            <person name="Pohl T."/>
            <person name="Merkel B.J."/>
            <person name="Hornburger P."/>
            <person name="Mueller R.-W."/>
            <person name="Bruemmer F."/>
            <person name="Labrenz M."/>
            <person name="Spormann A.M."/>
            <person name="Op den Camp H."/>
            <person name="Overmann J."/>
            <person name="Amann R."/>
            <person name="Jetten M.S.M."/>
            <person name="Mascher T."/>
            <person name="Medema M.H."/>
            <person name="Devos D.P."/>
            <person name="Kaster A.-K."/>
            <person name="Ovreas L."/>
            <person name="Rohde M."/>
            <person name="Galperin M.Y."/>
            <person name="Jogler C."/>
        </authorList>
    </citation>
    <scope>NUCLEOTIDE SEQUENCE [LARGE SCALE GENOMIC DNA]</scope>
    <source>
        <strain evidence="2 3">SV_7m_r</strain>
    </source>
</reference>
<evidence type="ECO:0000313" key="2">
    <source>
        <dbReference type="EMBL" id="QDT60270.1"/>
    </source>
</evidence>
<organism evidence="2 3">
    <name type="scientific">Stieleria bergensis</name>
    <dbReference type="NCBI Taxonomy" id="2528025"/>
    <lineage>
        <taxon>Bacteria</taxon>
        <taxon>Pseudomonadati</taxon>
        <taxon>Planctomycetota</taxon>
        <taxon>Planctomycetia</taxon>
        <taxon>Pirellulales</taxon>
        <taxon>Pirellulaceae</taxon>
        <taxon>Stieleria</taxon>
    </lineage>
</organism>
<evidence type="ECO:0000256" key="1">
    <source>
        <dbReference type="SAM" id="MobiDB-lite"/>
    </source>
</evidence>
<gene>
    <name evidence="2" type="ORF">SV7mr_27900</name>
</gene>
<dbReference type="AlphaFoldDB" id="A0A517SVX5"/>
<protein>
    <submittedName>
        <fullName evidence="2">Uncharacterized protein</fullName>
    </submittedName>
</protein>
<dbReference type="Proteomes" id="UP000315003">
    <property type="component" value="Chromosome"/>
</dbReference>
<sequence>MKGGTERTLRSPHFFIAAWLCKCLALQAPGTAQRAGGHGGFRCRVVNIKSLAMLVAADGIDGEIFDRSPDTKPQQYNCKPAHWATPNNHTTPQQTGSTL</sequence>
<accession>A0A517SVX5</accession>